<protein>
    <submittedName>
        <fullName evidence="1">Uncharacterized protein</fullName>
    </submittedName>
</protein>
<sequence length="63" mass="6981">MNNPTPDAPVYDVIHSGDWCQLTVHDGTRPRVIADGLTEANAQWLVTVLGRRPYLPGQRSARP</sequence>
<dbReference type="Proteomes" id="UP000604117">
    <property type="component" value="Unassembled WGS sequence"/>
</dbReference>
<evidence type="ECO:0000313" key="1">
    <source>
        <dbReference type="EMBL" id="GIF73833.1"/>
    </source>
</evidence>
<keyword evidence="2" id="KW-1185">Reference proteome</keyword>
<dbReference type="EMBL" id="BONE01000024">
    <property type="protein sequence ID" value="GIF73833.1"/>
    <property type="molecule type" value="Genomic_DNA"/>
</dbReference>
<accession>A0ABQ4CRB0</accession>
<reference evidence="1 2" key="1">
    <citation type="submission" date="2021-01" db="EMBL/GenBank/DDBJ databases">
        <title>Whole genome shotgun sequence of Asanoa siamensis NBRC 107932.</title>
        <authorList>
            <person name="Komaki H."/>
            <person name="Tamura T."/>
        </authorList>
    </citation>
    <scope>NUCLEOTIDE SEQUENCE [LARGE SCALE GENOMIC DNA]</scope>
    <source>
        <strain evidence="1 2">NBRC 107932</strain>
    </source>
</reference>
<dbReference type="RefSeq" id="WP_203713952.1">
    <property type="nucleotide sequence ID" value="NZ_BONE01000024.1"/>
</dbReference>
<comment type="caution">
    <text evidence="1">The sequence shown here is derived from an EMBL/GenBank/DDBJ whole genome shotgun (WGS) entry which is preliminary data.</text>
</comment>
<evidence type="ECO:0000313" key="2">
    <source>
        <dbReference type="Proteomes" id="UP000604117"/>
    </source>
</evidence>
<gene>
    <name evidence="1" type="ORF">Asi02nite_33510</name>
</gene>
<name>A0ABQ4CRB0_9ACTN</name>
<proteinExistence type="predicted"/>
<organism evidence="1 2">
    <name type="scientific">Asanoa siamensis</name>
    <dbReference type="NCBI Taxonomy" id="926357"/>
    <lineage>
        <taxon>Bacteria</taxon>
        <taxon>Bacillati</taxon>
        <taxon>Actinomycetota</taxon>
        <taxon>Actinomycetes</taxon>
        <taxon>Micromonosporales</taxon>
        <taxon>Micromonosporaceae</taxon>
        <taxon>Asanoa</taxon>
    </lineage>
</organism>